<comment type="caution">
    <text evidence="16">The sequence shown here is derived from an EMBL/GenBank/DDBJ whole genome shotgun (WGS) entry which is preliminary data.</text>
</comment>
<dbReference type="PROSITE" id="PS00710">
    <property type="entry name" value="PGM_PMM"/>
    <property type="match status" value="1"/>
</dbReference>
<evidence type="ECO:0000256" key="9">
    <source>
        <dbReference type="HAMAP-Rule" id="MF_01554"/>
    </source>
</evidence>
<dbReference type="InterPro" id="IPR050060">
    <property type="entry name" value="Phosphoglucosamine_mutase"/>
</dbReference>
<dbReference type="HAMAP" id="MF_01554_B">
    <property type="entry name" value="GlmM_B"/>
    <property type="match status" value="1"/>
</dbReference>
<dbReference type="PRINTS" id="PR00509">
    <property type="entry name" value="PGMPMM"/>
</dbReference>
<reference evidence="16 17" key="1">
    <citation type="journal article" date="2019" name="Nat. Microbiol.">
        <title>Mediterranean grassland soil C-N compound turnover is dependent on rainfall and depth, and is mediated by genomically divergent microorganisms.</title>
        <authorList>
            <person name="Diamond S."/>
            <person name="Andeer P.F."/>
            <person name="Li Z."/>
            <person name="Crits-Christoph A."/>
            <person name="Burstein D."/>
            <person name="Anantharaman K."/>
            <person name="Lane K.R."/>
            <person name="Thomas B.C."/>
            <person name="Pan C."/>
            <person name="Northen T.R."/>
            <person name="Banfield J.F."/>
        </authorList>
    </citation>
    <scope>NUCLEOTIDE SEQUENCE [LARGE SCALE GENOMIC DNA]</scope>
    <source>
        <strain evidence="16">NP_2</strain>
    </source>
</reference>
<evidence type="ECO:0000256" key="8">
    <source>
        <dbReference type="ARBA" id="ARBA00068193"/>
    </source>
</evidence>
<dbReference type="EMBL" id="VBAJ01000236">
    <property type="protein sequence ID" value="TMJ06072.1"/>
    <property type="molecule type" value="Genomic_DNA"/>
</dbReference>
<dbReference type="FunFam" id="3.40.120.10:FF:000002">
    <property type="entry name" value="Phosphoglucosamine mutase"/>
    <property type="match status" value="1"/>
</dbReference>
<evidence type="ECO:0000256" key="5">
    <source>
        <dbReference type="ARBA" id="ARBA00023235"/>
    </source>
</evidence>
<dbReference type="Pfam" id="PF02880">
    <property type="entry name" value="PGM_PMM_III"/>
    <property type="match status" value="1"/>
</dbReference>
<dbReference type="FunFam" id="3.40.120.10:FF:000001">
    <property type="entry name" value="Phosphoglucosamine mutase"/>
    <property type="match status" value="1"/>
</dbReference>
<keyword evidence="2 9" id="KW-0597">Phosphoprotein</keyword>
<dbReference type="InterPro" id="IPR005846">
    <property type="entry name" value="A-D-PHexomutase_a/b/a-III"/>
</dbReference>
<evidence type="ECO:0000259" key="12">
    <source>
        <dbReference type="Pfam" id="PF00408"/>
    </source>
</evidence>
<dbReference type="InterPro" id="IPR005843">
    <property type="entry name" value="A-D-PHexomutase_C"/>
</dbReference>
<dbReference type="Gene3D" id="3.30.310.50">
    <property type="entry name" value="Alpha-D-phosphohexomutase, C-terminal domain"/>
    <property type="match status" value="1"/>
</dbReference>
<dbReference type="CDD" id="cd05802">
    <property type="entry name" value="GlmM"/>
    <property type="match status" value="1"/>
</dbReference>
<dbReference type="FunFam" id="3.30.310.50:FF:000001">
    <property type="entry name" value="Phosphoglucosamine mutase"/>
    <property type="match status" value="1"/>
</dbReference>
<organism evidence="16 17">
    <name type="scientific">Candidatus Segetimicrobium genomatis</name>
    <dbReference type="NCBI Taxonomy" id="2569760"/>
    <lineage>
        <taxon>Bacteria</taxon>
        <taxon>Bacillati</taxon>
        <taxon>Candidatus Sysuimicrobiota</taxon>
        <taxon>Candidatus Sysuimicrobiia</taxon>
        <taxon>Candidatus Sysuimicrobiales</taxon>
        <taxon>Candidatus Segetimicrobiaceae</taxon>
        <taxon>Candidatus Segetimicrobium</taxon>
    </lineage>
</organism>
<evidence type="ECO:0000313" key="17">
    <source>
        <dbReference type="Proteomes" id="UP000318661"/>
    </source>
</evidence>
<accession>A0A537LDT6</accession>
<dbReference type="NCBIfam" id="TIGR01455">
    <property type="entry name" value="glmM"/>
    <property type="match status" value="1"/>
</dbReference>
<feature type="modified residue" description="Phosphoserine" evidence="9">
    <location>
        <position position="99"/>
    </location>
</feature>
<keyword evidence="3 9" id="KW-0479">Metal-binding</keyword>
<evidence type="ECO:0000256" key="4">
    <source>
        <dbReference type="ARBA" id="ARBA00022842"/>
    </source>
</evidence>
<dbReference type="InterPro" id="IPR005841">
    <property type="entry name" value="Alpha-D-phosphohexomutase_SF"/>
</dbReference>
<evidence type="ECO:0000256" key="2">
    <source>
        <dbReference type="ARBA" id="ARBA00022553"/>
    </source>
</evidence>
<dbReference type="PANTHER" id="PTHR42946:SF1">
    <property type="entry name" value="PHOSPHOGLUCOMUTASE (ALPHA-D-GLUCOSE-1,6-BISPHOSPHATE-DEPENDENT)"/>
    <property type="match status" value="1"/>
</dbReference>
<dbReference type="SUPFAM" id="SSF55957">
    <property type="entry name" value="Phosphoglucomutase, C-terminal domain"/>
    <property type="match status" value="1"/>
</dbReference>
<evidence type="ECO:0000256" key="1">
    <source>
        <dbReference type="ARBA" id="ARBA00010231"/>
    </source>
</evidence>
<dbReference type="Pfam" id="PF02878">
    <property type="entry name" value="PGM_PMM_I"/>
    <property type="match status" value="1"/>
</dbReference>
<proteinExistence type="inferred from homology"/>
<feature type="binding site" description="via phosphate group" evidence="9">
    <location>
        <position position="99"/>
    </location>
    <ligand>
        <name>Mg(2+)</name>
        <dbReference type="ChEBI" id="CHEBI:18420"/>
    </ligand>
</feature>
<feature type="domain" description="Alpha-D-phosphohexomutase C-terminal" evidence="12">
    <location>
        <begin position="370"/>
        <end position="436"/>
    </location>
</feature>
<feature type="domain" description="Alpha-D-phosphohexomutase alpha/beta/alpha" evidence="14">
    <location>
        <begin position="155"/>
        <end position="250"/>
    </location>
</feature>
<evidence type="ECO:0000256" key="6">
    <source>
        <dbReference type="ARBA" id="ARBA00050364"/>
    </source>
</evidence>
<dbReference type="Gene3D" id="3.40.120.10">
    <property type="entry name" value="Alpha-D-Glucose-1,6-Bisphosphate, subunit A, domain 3"/>
    <property type="match status" value="3"/>
</dbReference>
<dbReference type="InterPro" id="IPR016055">
    <property type="entry name" value="A-D-PHexomutase_a/b/a-I/II/III"/>
</dbReference>
<dbReference type="PANTHER" id="PTHR42946">
    <property type="entry name" value="PHOSPHOHEXOSE MUTASE"/>
    <property type="match status" value="1"/>
</dbReference>
<dbReference type="InterPro" id="IPR005845">
    <property type="entry name" value="A-D-PHexomutase_a/b/a-II"/>
</dbReference>
<dbReference type="Pfam" id="PF00408">
    <property type="entry name" value="PGM_PMM_IV"/>
    <property type="match status" value="1"/>
</dbReference>
<dbReference type="GO" id="GO:0005975">
    <property type="term" value="P:carbohydrate metabolic process"/>
    <property type="evidence" value="ECO:0007669"/>
    <property type="project" value="InterPro"/>
</dbReference>
<dbReference type="GO" id="GO:0005829">
    <property type="term" value="C:cytosol"/>
    <property type="evidence" value="ECO:0007669"/>
    <property type="project" value="TreeGrafter"/>
</dbReference>
<feature type="binding site" evidence="9">
    <location>
        <position position="239"/>
    </location>
    <ligand>
        <name>Mg(2+)</name>
        <dbReference type="ChEBI" id="CHEBI:18420"/>
    </ligand>
</feature>
<evidence type="ECO:0000256" key="7">
    <source>
        <dbReference type="ARBA" id="ARBA00066330"/>
    </source>
</evidence>
<dbReference type="SUPFAM" id="SSF53738">
    <property type="entry name" value="Phosphoglucomutase, first 3 domains"/>
    <property type="match status" value="3"/>
</dbReference>
<dbReference type="InterPro" id="IPR036900">
    <property type="entry name" value="A-D-PHexomutase_C_sf"/>
</dbReference>
<dbReference type="AlphaFoldDB" id="A0A537LDT6"/>
<dbReference type="GO" id="GO:0009252">
    <property type="term" value="P:peptidoglycan biosynthetic process"/>
    <property type="evidence" value="ECO:0007669"/>
    <property type="project" value="TreeGrafter"/>
</dbReference>
<sequence>MGRLFGTDGVRGVANVDLTPELVFRLGRAAAHVLSTDAGTRFLLGRDTRLSGPMLEAALTAAVCSAGGTVLSCGILPTPAVAYLTRRVAASAGVVISASHNPIEDNGIKVFASDGYKLPDAVEDAIETVLDRHDLPRAVGREVGGAEVLSDAADIYVDHIASHVVGSLGGMRVVVDCAYGAACRVASMLWERLGATVILINDEPDGTRINVRCGSTNPEVLRQAVLQHGADAGFAHDGDADRVIAVDETGSIIDGDAIMGVCAMYLHTQGRLARRTVVATVMSNLGLELALRRAGIALERTKVGDRYVLERMREFGATVGGEQSGHIIFLDHATTGDGALTAVQVVNVMLETGQRLSELAAPIERFPQVLLNVTVADRGTVTGHPAIEAAVADAERALGPRGRVLVRPSGTEPLVRVMVEAEDEGEAESLAGHLADLIARELRGRRA</sequence>
<evidence type="ECO:0000259" key="15">
    <source>
        <dbReference type="Pfam" id="PF02880"/>
    </source>
</evidence>
<evidence type="ECO:0000256" key="11">
    <source>
        <dbReference type="RuleBase" id="RU004327"/>
    </source>
</evidence>
<keyword evidence="5 9" id="KW-0413">Isomerase</keyword>
<dbReference type="GO" id="GO:0004615">
    <property type="term" value="F:phosphomannomutase activity"/>
    <property type="evidence" value="ECO:0007669"/>
    <property type="project" value="TreeGrafter"/>
</dbReference>
<keyword evidence="4 9" id="KW-0460">Magnesium</keyword>
<name>A0A537LDT6_9BACT</name>
<dbReference type="GO" id="GO:0000287">
    <property type="term" value="F:magnesium ion binding"/>
    <property type="evidence" value="ECO:0007669"/>
    <property type="project" value="UniProtKB-UniRule"/>
</dbReference>
<feature type="active site" description="Phosphoserine intermediate" evidence="9">
    <location>
        <position position="99"/>
    </location>
</feature>
<comment type="PTM">
    <text evidence="9">Activated by phosphorylation.</text>
</comment>
<feature type="domain" description="Alpha-D-phosphohexomutase alpha/beta/alpha" evidence="13">
    <location>
        <begin position="3"/>
        <end position="134"/>
    </location>
</feature>
<evidence type="ECO:0000313" key="16">
    <source>
        <dbReference type="EMBL" id="TMJ06072.1"/>
    </source>
</evidence>
<feature type="domain" description="Alpha-D-phosphohexomutase alpha/beta/alpha" evidence="15">
    <location>
        <begin position="254"/>
        <end position="364"/>
    </location>
</feature>
<comment type="function">
    <text evidence="9 11">Catalyzes the conversion of glucosamine-6-phosphate to glucosamine-1-phosphate.</text>
</comment>
<dbReference type="Proteomes" id="UP000318661">
    <property type="component" value="Unassembled WGS sequence"/>
</dbReference>
<dbReference type="GO" id="GO:0008966">
    <property type="term" value="F:phosphoglucosamine mutase activity"/>
    <property type="evidence" value="ECO:0007669"/>
    <property type="project" value="UniProtKB-UniRule"/>
</dbReference>
<dbReference type="InterPro" id="IPR006352">
    <property type="entry name" value="GlmM_bact"/>
</dbReference>
<feature type="binding site" evidence="9">
    <location>
        <position position="237"/>
    </location>
    <ligand>
        <name>Mg(2+)</name>
        <dbReference type="ChEBI" id="CHEBI:18420"/>
    </ligand>
</feature>
<comment type="catalytic activity">
    <reaction evidence="6 9 11">
        <text>alpha-D-glucosamine 1-phosphate = D-glucosamine 6-phosphate</text>
        <dbReference type="Rhea" id="RHEA:23424"/>
        <dbReference type="ChEBI" id="CHEBI:58516"/>
        <dbReference type="ChEBI" id="CHEBI:58725"/>
        <dbReference type="EC" id="5.4.2.10"/>
    </reaction>
</comment>
<evidence type="ECO:0000256" key="3">
    <source>
        <dbReference type="ARBA" id="ARBA00022723"/>
    </source>
</evidence>
<comment type="similarity">
    <text evidence="1 9 10">Belongs to the phosphohexose mutase family.</text>
</comment>
<protein>
    <recommendedName>
        <fullName evidence="8 9">Phosphoglucosamine mutase</fullName>
        <ecNumber evidence="7 9">5.4.2.10</ecNumber>
    </recommendedName>
</protein>
<dbReference type="NCBIfam" id="NF008139">
    <property type="entry name" value="PRK10887.1"/>
    <property type="match status" value="1"/>
</dbReference>
<dbReference type="Pfam" id="PF02879">
    <property type="entry name" value="PGM_PMM_II"/>
    <property type="match status" value="1"/>
</dbReference>
<evidence type="ECO:0000256" key="10">
    <source>
        <dbReference type="RuleBase" id="RU004326"/>
    </source>
</evidence>
<feature type="binding site" evidence="9">
    <location>
        <position position="241"/>
    </location>
    <ligand>
        <name>Mg(2+)</name>
        <dbReference type="ChEBI" id="CHEBI:18420"/>
    </ligand>
</feature>
<evidence type="ECO:0000259" key="14">
    <source>
        <dbReference type="Pfam" id="PF02879"/>
    </source>
</evidence>
<dbReference type="InterPro" id="IPR016066">
    <property type="entry name" value="A-D-PHexomutase_CS"/>
</dbReference>
<evidence type="ECO:0000259" key="13">
    <source>
        <dbReference type="Pfam" id="PF02878"/>
    </source>
</evidence>
<dbReference type="EC" id="5.4.2.10" evidence="7 9"/>
<dbReference type="GO" id="GO:0006048">
    <property type="term" value="P:UDP-N-acetylglucosamine biosynthetic process"/>
    <property type="evidence" value="ECO:0007669"/>
    <property type="project" value="TreeGrafter"/>
</dbReference>
<gene>
    <name evidence="9" type="primary">glmM</name>
    <name evidence="16" type="ORF">E6G99_09365</name>
</gene>
<comment type="cofactor">
    <cofactor evidence="9">
        <name>Mg(2+)</name>
        <dbReference type="ChEBI" id="CHEBI:18420"/>
    </cofactor>
    <text evidence="9">Binds 1 Mg(2+) ion per subunit.</text>
</comment>
<dbReference type="InterPro" id="IPR005844">
    <property type="entry name" value="A-D-PHexomutase_a/b/a-I"/>
</dbReference>